<dbReference type="SUPFAM" id="SSF51735">
    <property type="entry name" value="NAD(P)-binding Rossmann-fold domains"/>
    <property type="match status" value="1"/>
</dbReference>
<dbReference type="Pfam" id="PF00107">
    <property type="entry name" value="ADH_zinc_N"/>
    <property type="match status" value="1"/>
</dbReference>
<dbReference type="CDD" id="cd08249">
    <property type="entry name" value="enoyl_reductase_like"/>
    <property type="match status" value="1"/>
</dbReference>
<keyword evidence="2" id="KW-0560">Oxidoreductase</keyword>
<comment type="caution">
    <text evidence="4">The sequence shown here is derived from an EMBL/GenBank/DDBJ whole genome shotgun (WGS) entry which is preliminary data.</text>
</comment>
<dbReference type="Gene3D" id="3.40.50.720">
    <property type="entry name" value="NAD(P)-binding Rossmann-like Domain"/>
    <property type="match status" value="1"/>
</dbReference>
<dbReference type="AlphaFoldDB" id="A0A397H3H8"/>
<dbReference type="RefSeq" id="XP_026615138.1">
    <property type="nucleotide sequence ID" value="XM_026758684.1"/>
</dbReference>
<dbReference type="InterPro" id="IPR013154">
    <property type="entry name" value="ADH-like_N"/>
</dbReference>
<dbReference type="SUPFAM" id="SSF50129">
    <property type="entry name" value="GroES-like"/>
    <property type="match status" value="1"/>
</dbReference>
<protein>
    <recommendedName>
        <fullName evidence="3">Enoyl reductase (ER) domain-containing protein</fullName>
    </recommendedName>
</protein>
<sequence>MQNQACWQNAACEPVELGPAGLYEPGPGQILVKNKCIAFSPIDFKDQRFQVHPKRYPAILGTSFAGDVLAVGPDVIEFQPGDRVAVNRADRTLSDPAHGVYQRYALASVETTTRIPERTSLESAAAIMINLTTMVAALSHHMGLARPPTDGDGIAPRNGLRILIYGGSSSCGGLGTRYASDAGYSVVTTSSPQNRAFVETLGATHIIDHSQPEGDIVAEFKGHGPYHAVIDCVSLPPSFKILCRLLGETGGVLYGLHPTKGPRFQFEFPPQVEYRYFPMAWALEEEANRDLREWYYQRYLPWGLSSGRIVPTRHRVVEGGLENVQKTLDILATGGVNGHKLVMHP</sequence>
<evidence type="ECO:0000259" key="3">
    <source>
        <dbReference type="SMART" id="SM00829"/>
    </source>
</evidence>
<keyword evidence="5" id="KW-1185">Reference proteome</keyword>
<dbReference type="STRING" id="41047.A0A397H3H8"/>
<name>A0A397H3H8_ASPTH</name>
<organism evidence="4 5">
    <name type="scientific">Aspergillus thermomutatus</name>
    <name type="common">Neosartorya pseudofischeri</name>
    <dbReference type="NCBI Taxonomy" id="41047"/>
    <lineage>
        <taxon>Eukaryota</taxon>
        <taxon>Fungi</taxon>
        <taxon>Dikarya</taxon>
        <taxon>Ascomycota</taxon>
        <taxon>Pezizomycotina</taxon>
        <taxon>Eurotiomycetes</taxon>
        <taxon>Eurotiomycetidae</taxon>
        <taxon>Eurotiales</taxon>
        <taxon>Aspergillaceae</taxon>
        <taxon>Aspergillus</taxon>
        <taxon>Aspergillus subgen. Fumigati</taxon>
    </lineage>
</organism>
<dbReference type="InterPro" id="IPR047122">
    <property type="entry name" value="Trans-enoyl_RdTase-like"/>
</dbReference>
<accession>A0A397H3H8</accession>
<dbReference type="InterPro" id="IPR036291">
    <property type="entry name" value="NAD(P)-bd_dom_sf"/>
</dbReference>
<evidence type="ECO:0000256" key="2">
    <source>
        <dbReference type="ARBA" id="ARBA00023002"/>
    </source>
</evidence>
<evidence type="ECO:0000313" key="5">
    <source>
        <dbReference type="Proteomes" id="UP000215305"/>
    </source>
</evidence>
<evidence type="ECO:0000313" key="4">
    <source>
        <dbReference type="EMBL" id="RHZ57675.1"/>
    </source>
</evidence>
<dbReference type="Gene3D" id="3.90.180.10">
    <property type="entry name" value="Medium-chain alcohol dehydrogenases, catalytic domain"/>
    <property type="match status" value="1"/>
</dbReference>
<dbReference type="PANTHER" id="PTHR45348">
    <property type="entry name" value="HYPOTHETICAL OXIDOREDUCTASE (EUROFUNG)"/>
    <property type="match status" value="1"/>
</dbReference>
<dbReference type="PANTHER" id="PTHR45348:SF2">
    <property type="entry name" value="ZINC-TYPE ALCOHOL DEHYDROGENASE-LIKE PROTEIN C2E1P3.01"/>
    <property type="match status" value="1"/>
</dbReference>
<dbReference type="InterPro" id="IPR011032">
    <property type="entry name" value="GroES-like_sf"/>
</dbReference>
<dbReference type="InterPro" id="IPR013149">
    <property type="entry name" value="ADH-like_C"/>
</dbReference>
<dbReference type="Pfam" id="PF08240">
    <property type="entry name" value="ADH_N"/>
    <property type="match status" value="1"/>
</dbReference>
<proteinExistence type="inferred from homology"/>
<dbReference type="EMBL" id="NKHU02000076">
    <property type="protein sequence ID" value="RHZ57675.1"/>
    <property type="molecule type" value="Genomic_DNA"/>
</dbReference>
<reference evidence="4" key="1">
    <citation type="submission" date="2018-08" db="EMBL/GenBank/DDBJ databases">
        <title>Draft genome sequence of azole-resistant Aspergillus thermomutatus (Neosartorya pseudofischeri) strain HMR AF 39, isolated from a human nasal aspirate.</title>
        <authorList>
            <person name="Parent-Michaud M."/>
            <person name="Dufresne P.J."/>
            <person name="Fournier E."/>
            <person name="Martineau C."/>
            <person name="Moreira S."/>
            <person name="Perkins V."/>
            <person name="De Repentigny L."/>
            <person name="Dufresne S.F."/>
        </authorList>
    </citation>
    <scope>NUCLEOTIDE SEQUENCE [LARGE SCALE GENOMIC DNA]</scope>
    <source>
        <strain evidence="4">HMR AF 39</strain>
    </source>
</reference>
<evidence type="ECO:0000256" key="1">
    <source>
        <dbReference type="ARBA" id="ARBA00008072"/>
    </source>
</evidence>
<comment type="similarity">
    <text evidence="1">Belongs to the zinc-containing alcohol dehydrogenase family.</text>
</comment>
<dbReference type="VEuPathDB" id="FungiDB:CDV56_105065"/>
<feature type="domain" description="Enoyl reductase (ER)" evidence="3">
    <location>
        <begin position="10"/>
        <end position="343"/>
    </location>
</feature>
<dbReference type="SMART" id="SM00829">
    <property type="entry name" value="PKS_ER"/>
    <property type="match status" value="1"/>
</dbReference>
<gene>
    <name evidence="4" type="ORF">CDV56_105065</name>
</gene>
<dbReference type="GO" id="GO:0016651">
    <property type="term" value="F:oxidoreductase activity, acting on NAD(P)H"/>
    <property type="evidence" value="ECO:0007669"/>
    <property type="project" value="InterPro"/>
</dbReference>
<dbReference type="Proteomes" id="UP000215305">
    <property type="component" value="Unassembled WGS sequence"/>
</dbReference>
<dbReference type="InterPro" id="IPR020843">
    <property type="entry name" value="ER"/>
</dbReference>
<dbReference type="OrthoDB" id="3509362at2759"/>
<dbReference type="GeneID" id="38127039"/>